<evidence type="ECO:0000313" key="1">
    <source>
        <dbReference type="EMBL" id="MBO0476838.1"/>
    </source>
</evidence>
<accession>A0ABS3HUI4</accession>
<comment type="caution">
    <text evidence="1">The sequence shown here is derived from an EMBL/GenBank/DDBJ whole genome shotgun (WGS) entry which is preliminary data.</text>
</comment>
<organism evidence="1 2">
    <name type="scientific">Candidatus Vagococcus giribetii</name>
    <dbReference type="NCBI Taxonomy" id="2230876"/>
    <lineage>
        <taxon>Bacteria</taxon>
        <taxon>Bacillati</taxon>
        <taxon>Bacillota</taxon>
        <taxon>Bacilli</taxon>
        <taxon>Lactobacillales</taxon>
        <taxon>Enterococcaceae</taxon>
        <taxon>Vagococcus</taxon>
    </lineage>
</organism>
<keyword evidence="2" id="KW-1185">Reference proteome</keyword>
<dbReference type="RefSeq" id="WP_206966237.1">
    <property type="nucleotide sequence ID" value="NZ_JAFLVX010000018.1"/>
</dbReference>
<gene>
    <name evidence="1" type="ORF">DOK76_07135</name>
</gene>
<name>A0ABS3HUI4_9ENTE</name>
<dbReference type="EMBL" id="JAFLVX010000018">
    <property type="protein sequence ID" value="MBO0476838.1"/>
    <property type="molecule type" value="Genomic_DNA"/>
</dbReference>
<protein>
    <submittedName>
        <fullName evidence="1">Uncharacterized protein</fullName>
    </submittedName>
</protein>
<evidence type="ECO:0000313" key="2">
    <source>
        <dbReference type="Proteomes" id="UP000664857"/>
    </source>
</evidence>
<sequence>MMNILGFHDYIVEQYGDFKQVLLTIEIPEKELIFNQVPVSFLSDYSGLSLSMLWEDAGIENPLESGLYYQYFTTGENMTYVEDDHRLIMVDPEGKQVIVYGKKEQT</sequence>
<dbReference type="Proteomes" id="UP000664857">
    <property type="component" value="Unassembled WGS sequence"/>
</dbReference>
<proteinExistence type="predicted"/>
<reference evidence="1 2" key="1">
    <citation type="submission" date="2021-03" db="EMBL/GenBank/DDBJ databases">
        <title>Enterococcal diversity collection.</title>
        <authorList>
            <person name="Gilmore M.S."/>
            <person name="Schwartzman J."/>
            <person name="Van Tyne D."/>
            <person name="Martin M."/>
            <person name="Earl A.M."/>
            <person name="Manson A.L."/>
            <person name="Straub T."/>
            <person name="Salamzade R."/>
            <person name="Saavedra J."/>
            <person name="Lebreton F."/>
            <person name="Prichula J."/>
            <person name="Schaufler K."/>
            <person name="Gaca A."/>
            <person name="Sgardioli B."/>
            <person name="Wagenaar J."/>
            <person name="Strong T."/>
        </authorList>
    </citation>
    <scope>NUCLEOTIDE SEQUENCE [LARGE SCALE GENOMIC DNA]</scope>
    <source>
        <strain evidence="1 2">DIV0080</strain>
    </source>
</reference>